<gene>
    <name evidence="2" type="ORF">QR680_015492</name>
</gene>
<dbReference type="EMBL" id="JAUCMV010000004">
    <property type="protein sequence ID" value="KAK0400875.1"/>
    <property type="molecule type" value="Genomic_DNA"/>
</dbReference>
<proteinExistence type="predicted"/>
<sequence>MNCLPQTLRYDKPGKAILAFVYSSRVRPGTGITRKRREINARPRKRHEVHGSDNQRASSVKNESQGSFIFKLQRRKESTTKKGKDEVRKVELLERFYLIAYVRISTVTPSKGKVISEMKLNTELIPFLIRHMANFVQLFCKVSPLTNLNFRGRPFTRVNLWYDEENSIGFLQHCVSSDILQEVNLYGSWPEEADKILSELVVSRNFRKLRCEQGTRISKSVFQNFLIRYQTCLAHVSSIDGEPAFTIDTARMILQKLDNNIPLMETSCNHVYWNTDDIYGRYSRERFVCKLK</sequence>
<dbReference type="Proteomes" id="UP001175271">
    <property type="component" value="Unassembled WGS sequence"/>
</dbReference>
<accession>A0AA39H866</accession>
<feature type="compositionally biased region" description="Polar residues" evidence="1">
    <location>
        <begin position="52"/>
        <end position="64"/>
    </location>
</feature>
<evidence type="ECO:0000313" key="3">
    <source>
        <dbReference type="Proteomes" id="UP001175271"/>
    </source>
</evidence>
<evidence type="ECO:0000256" key="1">
    <source>
        <dbReference type="SAM" id="MobiDB-lite"/>
    </source>
</evidence>
<protein>
    <submittedName>
        <fullName evidence="2">Uncharacterized protein</fullName>
    </submittedName>
</protein>
<comment type="caution">
    <text evidence="2">The sequence shown here is derived from an EMBL/GenBank/DDBJ whole genome shotgun (WGS) entry which is preliminary data.</text>
</comment>
<feature type="region of interest" description="Disordered" evidence="1">
    <location>
        <begin position="40"/>
        <end position="64"/>
    </location>
</feature>
<dbReference type="AlphaFoldDB" id="A0AA39H866"/>
<organism evidence="2 3">
    <name type="scientific">Steinernema hermaphroditum</name>
    <dbReference type="NCBI Taxonomy" id="289476"/>
    <lineage>
        <taxon>Eukaryota</taxon>
        <taxon>Metazoa</taxon>
        <taxon>Ecdysozoa</taxon>
        <taxon>Nematoda</taxon>
        <taxon>Chromadorea</taxon>
        <taxon>Rhabditida</taxon>
        <taxon>Tylenchina</taxon>
        <taxon>Panagrolaimomorpha</taxon>
        <taxon>Strongyloidoidea</taxon>
        <taxon>Steinernematidae</taxon>
        <taxon>Steinernema</taxon>
    </lineage>
</organism>
<keyword evidence="3" id="KW-1185">Reference proteome</keyword>
<name>A0AA39H866_9BILA</name>
<evidence type="ECO:0000313" key="2">
    <source>
        <dbReference type="EMBL" id="KAK0400875.1"/>
    </source>
</evidence>
<reference evidence="2" key="1">
    <citation type="submission" date="2023-06" db="EMBL/GenBank/DDBJ databases">
        <title>Genomic analysis of the entomopathogenic nematode Steinernema hermaphroditum.</title>
        <authorList>
            <person name="Schwarz E.M."/>
            <person name="Heppert J.K."/>
            <person name="Baniya A."/>
            <person name="Schwartz H.T."/>
            <person name="Tan C.-H."/>
            <person name="Antoshechkin I."/>
            <person name="Sternberg P.W."/>
            <person name="Goodrich-Blair H."/>
            <person name="Dillman A.R."/>
        </authorList>
    </citation>
    <scope>NUCLEOTIDE SEQUENCE</scope>
    <source>
        <strain evidence="2">PS9179</strain>
        <tissue evidence="2">Whole animal</tissue>
    </source>
</reference>